<evidence type="ECO:0000256" key="1">
    <source>
        <dbReference type="SAM" id="SignalP"/>
    </source>
</evidence>
<dbReference type="eggNOG" id="COG3391">
    <property type="taxonomic scope" value="Bacteria"/>
</dbReference>
<feature type="signal peptide" evidence="1">
    <location>
        <begin position="1"/>
        <end position="26"/>
    </location>
</feature>
<dbReference type="Pfam" id="PF20138">
    <property type="entry name" value="DUF6528"/>
    <property type="match status" value="1"/>
</dbReference>
<dbReference type="OrthoDB" id="1007317at2"/>
<sequence length="300" mass="32632">MKRRTLLRGAAVGAATVPLLATTASASENYQVAMTEQRTNRILVFNKDDAWNESTIKWKWGSTSRGWSNLSDVRFRDTKHFGRVVLAAASGGYAGIITSAGKVLWTGEPGGNPHAIERIPNIAAIVTASSGGYLNVYGPTKITDPSTLAKVQTVNLPGAHGVLWDPSLNVLWAIGDYVVRAYQVTGSYRETRLKDTGKSVALPGGGHDLQPDYTNPGKLVVTDTKAAYEVDTAALTAKVLRAETRIKAFVRHRSGEYLWVRAENVEPRPWSSPTVHFDSGDKTLADAQFYKARIVEAAFE</sequence>
<evidence type="ECO:0000313" key="2">
    <source>
        <dbReference type="EMBL" id="ADD42732.1"/>
    </source>
</evidence>
<keyword evidence="3" id="KW-1185">Reference proteome</keyword>
<dbReference type="Proteomes" id="UP000000844">
    <property type="component" value="Chromosome"/>
</dbReference>
<proteinExistence type="predicted"/>
<name>D3QAE9_STANL</name>
<gene>
    <name evidence="2" type="ordered locus">Snas_3061</name>
</gene>
<dbReference type="AlphaFoldDB" id="D3QAE9"/>
<feature type="chain" id="PRO_5003049005" evidence="1">
    <location>
        <begin position="27"/>
        <end position="300"/>
    </location>
</feature>
<dbReference type="RefSeq" id="WP_013018303.1">
    <property type="nucleotide sequence ID" value="NC_013947.1"/>
</dbReference>
<dbReference type="STRING" id="446470.Snas_3061"/>
<protein>
    <submittedName>
        <fullName evidence="2">Uncharacterized protein</fullName>
    </submittedName>
</protein>
<dbReference type="EMBL" id="CP001778">
    <property type="protein sequence ID" value="ADD42732.1"/>
    <property type="molecule type" value="Genomic_DNA"/>
</dbReference>
<dbReference type="SUPFAM" id="SSF63825">
    <property type="entry name" value="YWTD domain"/>
    <property type="match status" value="1"/>
</dbReference>
<dbReference type="KEGG" id="sna:Snas_3061"/>
<reference evidence="2 3" key="1">
    <citation type="journal article" date="2009" name="Stand. Genomic Sci.">
        <title>Complete genome sequence of Stackebrandtia nassauensis type strain (LLR-40K-21).</title>
        <authorList>
            <person name="Munk C."/>
            <person name="Lapidus A."/>
            <person name="Copeland A."/>
            <person name="Jando M."/>
            <person name="Mayilraj S."/>
            <person name="Glavina Del Rio T."/>
            <person name="Nolan M."/>
            <person name="Chen F."/>
            <person name="Lucas S."/>
            <person name="Tice H."/>
            <person name="Cheng J.F."/>
            <person name="Han C."/>
            <person name="Detter J.C."/>
            <person name="Bruce D."/>
            <person name="Goodwin L."/>
            <person name="Chain P."/>
            <person name="Pitluck S."/>
            <person name="Goker M."/>
            <person name="Ovchinikova G."/>
            <person name="Pati A."/>
            <person name="Ivanova N."/>
            <person name="Mavromatis K."/>
            <person name="Chen A."/>
            <person name="Palaniappan K."/>
            <person name="Land M."/>
            <person name="Hauser L."/>
            <person name="Chang Y.J."/>
            <person name="Jeffries C.D."/>
            <person name="Bristow J."/>
            <person name="Eisen J.A."/>
            <person name="Markowitz V."/>
            <person name="Hugenholtz P."/>
            <person name="Kyrpides N.C."/>
            <person name="Klenk H.P."/>
        </authorList>
    </citation>
    <scope>NUCLEOTIDE SEQUENCE [LARGE SCALE GENOMIC DNA]</scope>
    <source>
        <strain evidence="3">DSM 44728 / CIP 108903 / NRRL B-16338 / NBRC 102104 / LLR-40K-21</strain>
    </source>
</reference>
<accession>D3QAE9</accession>
<dbReference type="InterPro" id="IPR045383">
    <property type="entry name" value="DUF6528"/>
</dbReference>
<evidence type="ECO:0000313" key="3">
    <source>
        <dbReference type="Proteomes" id="UP000000844"/>
    </source>
</evidence>
<keyword evidence="1" id="KW-0732">Signal</keyword>
<dbReference type="HOGENOM" id="CLU_075874_0_0_11"/>
<organism evidence="2 3">
    <name type="scientific">Stackebrandtia nassauensis (strain DSM 44728 / CIP 108903 / NRRL B-16338 / NBRC 102104 / LLR-40K-21)</name>
    <dbReference type="NCBI Taxonomy" id="446470"/>
    <lineage>
        <taxon>Bacteria</taxon>
        <taxon>Bacillati</taxon>
        <taxon>Actinomycetota</taxon>
        <taxon>Actinomycetes</taxon>
        <taxon>Glycomycetales</taxon>
        <taxon>Glycomycetaceae</taxon>
        <taxon>Stackebrandtia</taxon>
    </lineage>
</organism>